<organism evidence="1 2">
    <name type="scientific">Salmonella enterica I</name>
    <dbReference type="NCBI Taxonomy" id="59201"/>
    <lineage>
        <taxon>Bacteria</taxon>
        <taxon>Pseudomonadati</taxon>
        <taxon>Pseudomonadota</taxon>
        <taxon>Gammaproteobacteria</taxon>
        <taxon>Enterobacterales</taxon>
        <taxon>Enterobacteriaceae</taxon>
        <taxon>Salmonella</taxon>
    </lineage>
</organism>
<dbReference type="Proteomes" id="UP000253929">
    <property type="component" value="Plasmid pUO-STmRV1"/>
</dbReference>
<keyword evidence="1" id="KW-0614">Plasmid</keyword>
<evidence type="ECO:0000313" key="1">
    <source>
        <dbReference type="EMBL" id="AXH26512.1"/>
    </source>
</evidence>
<dbReference type="AlphaFoldDB" id="A0A345JNY4"/>
<accession>A0A345JNY4</accession>
<sequence>MYSNNEILNLKKQIVCECAGSIYISGFEHGIAINANDGWTIGISSEHIPGFCEVDLDIPFIGDASNGFFRGADDKITFAFGPARLTMKILAAKEMLSYFREWCSIDWNERKRLFGVLS</sequence>
<reference evidence="1 2" key="1">
    <citation type="submission" date="2016-11" db="EMBL/GenBank/DDBJ databases">
        <title>genome sequence of LSP 389/97, an isolate of the Spanish clone of Salmonella enterica 4,5,12,i:-.</title>
        <authorList>
            <person name="Rodicio M.R."/>
        </authorList>
    </citation>
    <scope>NUCLEOTIDE SEQUENCE [LARGE SCALE GENOMIC DNA]</scope>
    <source>
        <strain evidence="1 2">LSP 389/97</strain>
        <plasmid evidence="2">Plasmid puo-stmrv1</plasmid>
    </source>
</reference>
<dbReference type="EMBL" id="CP018220">
    <property type="protein sequence ID" value="AXH26512.1"/>
    <property type="molecule type" value="Genomic_DNA"/>
</dbReference>
<evidence type="ECO:0000313" key="2">
    <source>
        <dbReference type="Proteomes" id="UP000253929"/>
    </source>
</evidence>
<geneLocation type="plasmid" evidence="2">
    <name>puo-stmrv1</name>
</geneLocation>
<proteinExistence type="predicted"/>
<protein>
    <submittedName>
        <fullName evidence="1">Uncharacterized protein</fullName>
    </submittedName>
</protein>
<name>A0A345JNY4_SALET</name>
<gene>
    <name evidence="1" type="ORF">A5895_26370</name>
</gene>
<dbReference type="RefSeq" id="WP_021293854.1">
    <property type="nucleotide sequence ID" value="NZ_CP018220.1"/>
</dbReference>